<proteinExistence type="predicted"/>
<accession>A0A3D9SWE5</accession>
<sequence>MDPLHLAILIGGPPDRAPAERVAERAYRRGDLEVDLIDLTAACLPEVPPCGLPTPSAVRDLVPWLAAADGFVVVVPERRSGPLVNAPGWYADQLRAKPVAFLGHGGARPAERRLRALFAAVPAVTVREAAGFGRRDTDRVLDELAWWARPLREARAKNPYPPLQTP</sequence>
<protein>
    <submittedName>
        <fullName evidence="2">NADPH-dependent FMN reductase</fullName>
    </submittedName>
</protein>
<evidence type="ECO:0000259" key="1">
    <source>
        <dbReference type="Pfam" id="PF03358"/>
    </source>
</evidence>
<dbReference type="SUPFAM" id="SSF52218">
    <property type="entry name" value="Flavoproteins"/>
    <property type="match status" value="1"/>
</dbReference>
<feature type="domain" description="NADPH-dependent FMN reductase-like" evidence="1">
    <location>
        <begin position="18"/>
        <end position="129"/>
    </location>
</feature>
<dbReference type="InterPro" id="IPR005025">
    <property type="entry name" value="FMN_Rdtase-like_dom"/>
</dbReference>
<dbReference type="GO" id="GO:0016491">
    <property type="term" value="F:oxidoreductase activity"/>
    <property type="evidence" value="ECO:0007669"/>
    <property type="project" value="InterPro"/>
</dbReference>
<name>A0A3D9SWE5_9ACTN</name>
<gene>
    <name evidence="2" type="ORF">DFJ69_3830</name>
</gene>
<dbReference type="Pfam" id="PF03358">
    <property type="entry name" value="FMN_red"/>
    <property type="match status" value="1"/>
</dbReference>
<dbReference type="AlphaFoldDB" id="A0A3D9SWE5"/>
<evidence type="ECO:0000313" key="3">
    <source>
        <dbReference type="Proteomes" id="UP000256661"/>
    </source>
</evidence>
<keyword evidence="3" id="KW-1185">Reference proteome</keyword>
<dbReference type="Gene3D" id="3.40.50.360">
    <property type="match status" value="1"/>
</dbReference>
<dbReference type="Proteomes" id="UP000256661">
    <property type="component" value="Unassembled WGS sequence"/>
</dbReference>
<comment type="caution">
    <text evidence="2">The sequence shown here is derived from an EMBL/GenBank/DDBJ whole genome shotgun (WGS) entry which is preliminary data.</text>
</comment>
<dbReference type="OrthoDB" id="3538659at2"/>
<dbReference type="RefSeq" id="WP_116023806.1">
    <property type="nucleotide sequence ID" value="NZ_QTTT01000001.1"/>
</dbReference>
<evidence type="ECO:0000313" key="2">
    <source>
        <dbReference type="EMBL" id="REE98343.1"/>
    </source>
</evidence>
<reference evidence="2 3" key="1">
    <citation type="submission" date="2018-08" db="EMBL/GenBank/DDBJ databases">
        <title>Sequencing the genomes of 1000 actinobacteria strains.</title>
        <authorList>
            <person name="Klenk H.-P."/>
        </authorList>
    </citation>
    <scope>NUCLEOTIDE SEQUENCE [LARGE SCALE GENOMIC DNA]</scope>
    <source>
        <strain evidence="2 3">DSM 43927</strain>
    </source>
</reference>
<dbReference type="InterPro" id="IPR029039">
    <property type="entry name" value="Flavoprotein-like_sf"/>
</dbReference>
<dbReference type="EMBL" id="QTTT01000001">
    <property type="protein sequence ID" value="REE98343.1"/>
    <property type="molecule type" value="Genomic_DNA"/>
</dbReference>
<organism evidence="2 3">
    <name type="scientific">Thermomonospora umbrina</name>
    <dbReference type="NCBI Taxonomy" id="111806"/>
    <lineage>
        <taxon>Bacteria</taxon>
        <taxon>Bacillati</taxon>
        <taxon>Actinomycetota</taxon>
        <taxon>Actinomycetes</taxon>
        <taxon>Streptosporangiales</taxon>
        <taxon>Thermomonosporaceae</taxon>
        <taxon>Thermomonospora</taxon>
    </lineage>
</organism>